<dbReference type="PANTHER" id="PTHR34388:SF1">
    <property type="entry name" value="DNA POLYMERASE III SUBUNIT DELTA"/>
    <property type="match status" value="1"/>
</dbReference>
<dbReference type="OrthoDB" id="1172326at2"/>
<dbReference type="InterPro" id="IPR005790">
    <property type="entry name" value="DNA_polIII_delta"/>
</dbReference>
<evidence type="ECO:0000256" key="1">
    <source>
        <dbReference type="ARBA" id="ARBA00012417"/>
    </source>
</evidence>
<dbReference type="GO" id="GO:0009360">
    <property type="term" value="C:DNA polymerase III complex"/>
    <property type="evidence" value="ECO:0007669"/>
    <property type="project" value="InterPro"/>
</dbReference>
<dbReference type="Gene3D" id="1.10.8.60">
    <property type="match status" value="1"/>
</dbReference>
<dbReference type="EMBL" id="FNCW01000009">
    <property type="protein sequence ID" value="SDG87693.1"/>
    <property type="molecule type" value="Genomic_DNA"/>
</dbReference>
<name>A0A1G7XUH9_9FLAO</name>
<keyword evidence="6" id="KW-0239">DNA-directed DNA polymerase</keyword>
<dbReference type="EC" id="2.7.7.7" evidence="1"/>
<dbReference type="InterPro" id="IPR010372">
    <property type="entry name" value="DNA_pol3_delta_N"/>
</dbReference>
<dbReference type="Gene3D" id="3.40.50.300">
    <property type="entry name" value="P-loop containing nucleotide triphosphate hydrolases"/>
    <property type="match status" value="1"/>
</dbReference>
<gene>
    <name evidence="10" type="ORF">SAMN04488027_109133</name>
</gene>
<protein>
    <recommendedName>
        <fullName evidence="2">DNA polymerase III subunit delta</fullName>
        <ecNumber evidence="1">2.7.7.7</ecNumber>
    </recommendedName>
</protein>
<dbReference type="STRING" id="470826.SAMN04488027_109133"/>
<organism evidence="10 11">
    <name type="scientific">Psychroflexus sediminis</name>
    <dbReference type="NCBI Taxonomy" id="470826"/>
    <lineage>
        <taxon>Bacteria</taxon>
        <taxon>Pseudomonadati</taxon>
        <taxon>Bacteroidota</taxon>
        <taxon>Flavobacteriia</taxon>
        <taxon>Flavobacteriales</taxon>
        <taxon>Flavobacteriaceae</taxon>
        <taxon>Psychroflexus</taxon>
    </lineage>
</organism>
<reference evidence="10 11" key="1">
    <citation type="submission" date="2016-10" db="EMBL/GenBank/DDBJ databases">
        <authorList>
            <person name="de Groot N.N."/>
        </authorList>
    </citation>
    <scope>NUCLEOTIDE SEQUENCE [LARGE SCALE GENOMIC DNA]</scope>
    <source>
        <strain evidence="10 11">DSM 19803</strain>
    </source>
</reference>
<evidence type="ECO:0000256" key="4">
    <source>
        <dbReference type="ARBA" id="ARBA00022695"/>
    </source>
</evidence>
<sequence length="335" mass="38127">MKDFKSILSDLDQGQFAPIYCLVGERETFFVDLIADKIEQTVLSEDEKAFNQSILYGKDVSIDDVIGQAKQYPMMAEHRVVIVREAQALLKNMDSLLSYIEQPQHNTVLVFCIKYKKMDGRSKVTKLLKKEAVYFETKPLYDNQVPQWIAETLSASGYSIVPKASEMLVEFLGNNLSLIYKELEKLRYVVPPGTKITPELIEENIGISKDFNSFELNKAIGIKDEVKAQQIAFYFAQNPKHHPLPLTVATLNSFFNKLLRYHALKDKSQQAASRALGVSPFFVKDYSFAAQKYTMKQASQAIALIRDVDMKSKGVRTNQIPHGDLLKELLVKLMR</sequence>
<comment type="catalytic activity">
    <reaction evidence="8">
        <text>DNA(n) + a 2'-deoxyribonucleoside 5'-triphosphate = DNA(n+1) + diphosphate</text>
        <dbReference type="Rhea" id="RHEA:22508"/>
        <dbReference type="Rhea" id="RHEA-COMP:17339"/>
        <dbReference type="Rhea" id="RHEA-COMP:17340"/>
        <dbReference type="ChEBI" id="CHEBI:33019"/>
        <dbReference type="ChEBI" id="CHEBI:61560"/>
        <dbReference type="ChEBI" id="CHEBI:173112"/>
        <dbReference type="EC" id="2.7.7.7"/>
    </reaction>
</comment>
<accession>A0A1G7XUH9</accession>
<evidence type="ECO:0000256" key="2">
    <source>
        <dbReference type="ARBA" id="ARBA00017703"/>
    </source>
</evidence>
<evidence type="ECO:0000256" key="5">
    <source>
        <dbReference type="ARBA" id="ARBA00022705"/>
    </source>
</evidence>
<evidence type="ECO:0000313" key="10">
    <source>
        <dbReference type="EMBL" id="SDG87693.1"/>
    </source>
</evidence>
<dbReference type="GO" id="GO:0006261">
    <property type="term" value="P:DNA-templated DNA replication"/>
    <property type="evidence" value="ECO:0007669"/>
    <property type="project" value="TreeGrafter"/>
</dbReference>
<dbReference type="SUPFAM" id="SSF52540">
    <property type="entry name" value="P-loop containing nucleoside triphosphate hydrolases"/>
    <property type="match status" value="1"/>
</dbReference>
<dbReference type="InterPro" id="IPR027417">
    <property type="entry name" value="P-loop_NTPase"/>
</dbReference>
<dbReference type="PANTHER" id="PTHR34388">
    <property type="entry name" value="DNA POLYMERASE III SUBUNIT DELTA"/>
    <property type="match status" value="1"/>
</dbReference>
<proteinExistence type="inferred from homology"/>
<evidence type="ECO:0000256" key="8">
    <source>
        <dbReference type="ARBA" id="ARBA00049244"/>
    </source>
</evidence>
<keyword evidence="11" id="KW-1185">Reference proteome</keyword>
<dbReference type="Gene3D" id="1.20.272.10">
    <property type="match status" value="1"/>
</dbReference>
<dbReference type="AlphaFoldDB" id="A0A1G7XUH9"/>
<dbReference type="SUPFAM" id="SSF48019">
    <property type="entry name" value="post-AAA+ oligomerization domain-like"/>
    <property type="match status" value="1"/>
</dbReference>
<dbReference type="Proteomes" id="UP000199296">
    <property type="component" value="Unassembled WGS sequence"/>
</dbReference>
<dbReference type="RefSeq" id="WP_093368345.1">
    <property type="nucleotide sequence ID" value="NZ_FNCW01000009.1"/>
</dbReference>
<dbReference type="GO" id="GO:0003677">
    <property type="term" value="F:DNA binding"/>
    <property type="evidence" value="ECO:0007669"/>
    <property type="project" value="InterPro"/>
</dbReference>
<dbReference type="NCBIfam" id="TIGR01128">
    <property type="entry name" value="holA"/>
    <property type="match status" value="1"/>
</dbReference>
<comment type="similarity">
    <text evidence="7">Belongs to the DNA polymerase HolA subunit family.</text>
</comment>
<feature type="domain" description="DNA polymerase III delta N-terminal" evidence="9">
    <location>
        <begin position="20"/>
        <end position="137"/>
    </location>
</feature>
<evidence type="ECO:0000256" key="7">
    <source>
        <dbReference type="ARBA" id="ARBA00034754"/>
    </source>
</evidence>
<evidence type="ECO:0000256" key="6">
    <source>
        <dbReference type="ARBA" id="ARBA00022932"/>
    </source>
</evidence>
<dbReference type="Pfam" id="PF06144">
    <property type="entry name" value="DNA_pol3_delta"/>
    <property type="match status" value="1"/>
</dbReference>
<keyword evidence="3" id="KW-0808">Transferase</keyword>
<keyword evidence="4" id="KW-0548">Nucleotidyltransferase</keyword>
<evidence type="ECO:0000259" key="9">
    <source>
        <dbReference type="Pfam" id="PF06144"/>
    </source>
</evidence>
<evidence type="ECO:0000313" key="11">
    <source>
        <dbReference type="Proteomes" id="UP000199296"/>
    </source>
</evidence>
<dbReference type="InterPro" id="IPR008921">
    <property type="entry name" value="DNA_pol3_clamp-load_cplx_C"/>
</dbReference>
<dbReference type="GO" id="GO:0003887">
    <property type="term" value="F:DNA-directed DNA polymerase activity"/>
    <property type="evidence" value="ECO:0007669"/>
    <property type="project" value="UniProtKB-KW"/>
</dbReference>
<keyword evidence="5" id="KW-0235">DNA replication</keyword>
<evidence type="ECO:0000256" key="3">
    <source>
        <dbReference type="ARBA" id="ARBA00022679"/>
    </source>
</evidence>